<evidence type="ECO:0000313" key="4">
    <source>
        <dbReference type="Proteomes" id="UP000677305"/>
    </source>
</evidence>
<reference evidence="3 4" key="1">
    <citation type="submission" date="2020-07" db="EMBL/GenBank/DDBJ databases">
        <title>Vallitalea guaymasensis genome.</title>
        <authorList>
            <person name="Postec A."/>
        </authorList>
    </citation>
    <scope>NUCLEOTIDE SEQUENCE [LARGE SCALE GENOMIC DNA]</scope>
    <source>
        <strain evidence="3 4">Ra1766G1</strain>
    </source>
</reference>
<sequence>MKKFISLLLVITTISLFTGCATKEKDKTVDNTPVQEDNVDQDNKEQETDADNEVVHIKFFTGKVETVDLMNEIIDDFNKEHPGIVVEQEFQKDASNVIKVKFASSDIPDITTVVAQEYIDQGKYLDVSNEAWWERIQPAIKDMCTDVKSGKQYRVASNMTMAGLFYNKAIFDELGIDEAKTWKEFEEDLAKIKESKPDVVPLFMAGKDSWTLGHLIEFMAHGVIKQTYGVTDSKKAFLANDDAKLQLGAEGGPMDSFASVIISGRDKKLFNDDFLTATYDNQVEMFANGEAAVISQGMWALSGILDKNPDMAENIGFMPYPAITDSTEPVILSAEDSAYAITSASKHPEEAKEFLNYLFKAENLKKYSESIKSPCAFKDVDADWGPIKEQVNNALSNGVNIGFTNESPSGFSGDDAGRMVQELYAGQYSASIDFAKAYKEVWDKAWNASN</sequence>
<organism evidence="3 4">
    <name type="scientific">Vallitalea guaymasensis</name>
    <dbReference type="NCBI Taxonomy" id="1185412"/>
    <lineage>
        <taxon>Bacteria</taxon>
        <taxon>Bacillati</taxon>
        <taxon>Bacillota</taxon>
        <taxon>Clostridia</taxon>
        <taxon>Lachnospirales</taxon>
        <taxon>Vallitaleaceae</taxon>
        <taxon>Vallitalea</taxon>
    </lineage>
</organism>
<keyword evidence="4" id="KW-1185">Reference proteome</keyword>
<evidence type="ECO:0000256" key="2">
    <source>
        <dbReference type="SAM" id="SignalP"/>
    </source>
</evidence>
<protein>
    <submittedName>
        <fullName evidence="3">Extracellular solute-binding protein</fullName>
    </submittedName>
</protein>
<feature type="region of interest" description="Disordered" evidence="1">
    <location>
        <begin position="28"/>
        <end position="48"/>
    </location>
</feature>
<dbReference type="RefSeq" id="WP_212690276.1">
    <property type="nucleotide sequence ID" value="NZ_CP058561.1"/>
</dbReference>
<dbReference type="PANTHER" id="PTHR43649">
    <property type="entry name" value="ARABINOSE-BINDING PROTEIN-RELATED"/>
    <property type="match status" value="1"/>
</dbReference>
<evidence type="ECO:0000313" key="3">
    <source>
        <dbReference type="EMBL" id="QUH30051.1"/>
    </source>
</evidence>
<dbReference type="InterPro" id="IPR006059">
    <property type="entry name" value="SBP"/>
</dbReference>
<dbReference type="Proteomes" id="UP000677305">
    <property type="component" value="Chromosome"/>
</dbReference>
<dbReference type="InterPro" id="IPR050490">
    <property type="entry name" value="Bact_solute-bd_prot1"/>
</dbReference>
<feature type="signal peptide" evidence="2">
    <location>
        <begin position="1"/>
        <end position="20"/>
    </location>
</feature>
<keyword evidence="2" id="KW-0732">Signal</keyword>
<dbReference type="Gene3D" id="3.40.190.10">
    <property type="entry name" value="Periplasmic binding protein-like II"/>
    <property type="match status" value="2"/>
</dbReference>
<dbReference type="Pfam" id="PF01547">
    <property type="entry name" value="SBP_bac_1"/>
    <property type="match status" value="1"/>
</dbReference>
<name>A0A8J8MBW0_9FIRM</name>
<dbReference type="KEGG" id="vgu:HYG85_14450"/>
<accession>A0A8J8MBW0</accession>
<dbReference type="SUPFAM" id="SSF53850">
    <property type="entry name" value="Periplasmic binding protein-like II"/>
    <property type="match status" value="1"/>
</dbReference>
<feature type="chain" id="PRO_5038350935" evidence="2">
    <location>
        <begin position="21"/>
        <end position="450"/>
    </location>
</feature>
<dbReference type="AlphaFoldDB" id="A0A8J8MBW0"/>
<dbReference type="PROSITE" id="PS51257">
    <property type="entry name" value="PROKAR_LIPOPROTEIN"/>
    <property type="match status" value="1"/>
</dbReference>
<dbReference type="EMBL" id="CP058561">
    <property type="protein sequence ID" value="QUH30051.1"/>
    <property type="molecule type" value="Genomic_DNA"/>
</dbReference>
<evidence type="ECO:0000256" key="1">
    <source>
        <dbReference type="SAM" id="MobiDB-lite"/>
    </source>
</evidence>
<gene>
    <name evidence="3" type="ORF">HYG85_14450</name>
</gene>
<proteinExistence type="predicted"/>